<dbReference type="PANTHER" id="PTHR12542">
    <property type="entry name" value="EXOCYST COMPLEX PROTEIN EXO70"/>
    <property type="match status" value="1"/>
</dbReference>
<dbReference type="Gene3D" id="3.40.50.620">
    <property type="entry name" value="HUPs"/>
    <property type="match status" value="1"/>
</dbReference>
<dbReference type="EMBL" id="CM029045">
    <property type="protein sequence ID" value="KAG2603001.1"/>
    <property type="molecule type" value="Genomic_DNA"/>
</dbReference>
<dbReference type="GO" id="GO:0000145">
    <property type="term" value="C:exocyst"/>
    <property type="evidence" value="ECO:0007669"/>
    <property type="project" value="InterPro"/>
</dbReference>
<dbReference type="InterPro" id="IPR004140">
    <property type="entry name" value="Exo70"/>
</dbReference>
<keyword evidence="3" id="KW-0268">Exocytosis</keyword>
<name>A0A8T0SWE6_PANVG</name>
<feature type="domain" description="Exocyst complex subunit Exo70 C-terminal" evidence="4">
    <location>
        <begin position="362"/>
        <end position="595"/>
    </location>
</feature>
<dbReference type="PANTHER" id="PTHR12542:SF94">
    <property type="entry name" value="EXOCYST SUBUNIT EXO70 FAMILY PROTEIN"/>
    <property type="match status" value="1"/>
</dbReference>
<accession>A0A8T0SWE6</accession>
<keyword evidence="3" id="KW-0653">Protein transport</keyword>
<protein>
    <recommendedName>
        <fullName evidence="3">Exocyst subunit Exo70 family protein</fullName>
    </recommendedName>
</protein>
<comment type="caution">
    <text evidence="5">The sequence shown here is derived from an EMBL/GenBank/DDBJ whole genome shotgun (WGS) entry which is preliminary data.</text>
</comment>
<comment type="function">
    <text evidence="3">Component of the exocyst complex.</text>
</comment>
<dbReference type="Gene3D" id="1.20.1280.170">
    <property type="entry name" value="Exocyst complex component Exo70"/>
    <property type="match status" value="1"/>
</dbReference>
<evidence type="ECO:0000256" key="3">
    <source>
        <dbReference type="RuleBase" id="RU365026"/>
    </source>
</evidence>
<dbReference type="GO" id="GO:0005546">
    <property type="term" value="F:phosphatidylinositol-4,5-bisphosphate binding"/>
    <property type="evidence" value="ECO:0007669"/>
    <property type="project" value="InterPro"/>
</dbReference>
<reference evidence="5" key="1">
    <citation type="submission" date="2020-05" db="EMBL/GenBank/DDBJ databases">
        <title>WGS assembly of Panicum virgatum.</title>
        <authorList>
            <person name="Lovell J.T."/>
            <person name="Jenkins J."/>
            <person name="Shu S."/>
            <person name="Juenger T.E."/>
            <person name="Schmutz J."/>
        </authorList>
    </citation>
    <scope>NUCLEOTIDE SEQUENCE</scope>
    <source>
        <strain evidence="5">AP13</strain>
    </source>
</reference>
<evidence type="ECO:0000259" key="4">
    <source>
        <dbReference type="Pfam" id="PF03081"/>
    </source>
</evidence>
<evidence type="ECO:0000256" key="2">
    <source>
        <dbReference type="ARBA" id="ARBA00022448"/>
    </source>
</evidence>
<dbReference type="SUPFAM" id="SSF74788">
    <property type="entry name" value="Cullin repeat-like"/>
    <property type="match status" value="1"/>
</dbReference>
<dbReference type="InterPro" id="IPR016159">
    <property type="entry name" value="Cullin_repeat-like_dom_sf"/>
</dbReference>
<organism evidence="5 6">
    <name type="scientific">Panicum virgatum</name>
    <name type="common">Blackwell switchgrass</name>
    <dbReference type="NCBI Taxonomy" id="38727"/>
    <lineage>
        <taxon>Eukaryota</taxon>
        <taxon>Viridiplantae</taxon>
        <taxon>Streptophyta</taxon>
        <taxon>Embryophyta</taxon>
        <taxon>Tracheophyta</taxon>
        <taxon>Spermatophyta</taxon>
        <taxon>Magnoliopsida</taxon>
        <taxon>Liliopsida</taxon>
        <taxon>Poales</taxon>
        <taxon>Poaceae</taxon>
        <taxon>PACMAD clade</taxon>
        <taxon>Panicoideae</taxon>
        <taxon>Panicodae</taxon>
        <taxon>Paniceae</taxon>
        <taxon>Panicinae</taxon>
        <taxon>Panicum</taxon>
        <taxon>Panicum sect. Hiantes</taxon>
    </lineage>
</organism>
<dbReference type="GO" id="GO:0015031">
    <property type="term" value="P:protein transport"/>
    <property type="evidence" value="ECO:0007669"/>
    <property type="project" value="UniProtKB-KW"/>
</dbReference>
<dbReference type="InterPro" id="IPR046364">
    <property type="entry name" value="Exo70_C"/>
</dbReference>
<evidence type="ECO:0000313" key="5">
    <source>
        <dbReference type="EMBL" id="KAG2603001.1"/>
    </source>
</evidence>
<dbReference type="Proteomes" id="UP000823388">
    <property type="component" value="Chromosome 5K"/>
</dbReference>
<gene>
    <name evidence="5" type="ORF">PVAP13_5KG740401</name>
</gene>
<dbReference type="InterPro" id="IPR014729">
    <property type="entry name" value="Rossmann-like_a/b/a_fold"/>
</dbReference>
<comment type="similarity">
    <text evidence="1 3">Belongs to the EXO70 family.</text>
</comment>
<sequence length="632" mass="71612">MHETTVSRSATEKVYLAVNDEKQCEFFLLWAKDFIPPQKPLVVLHIYKPATTIPHVGLGAPMVASMLREDLVREKMAYQSIPYRVPVSISAYPDNIVKDSLKKCLQNCKVQAKTLIIDKHDVALAIVELINKHKITTLVLGAKNRHDWKSKTAIILEKQADPSCNIMYLHDGSLISSRQISCSFITWHQRVDVCTARKNEMSSLGGCHFSGSSNTTTSKSSSFFNSRSTANTFDAEQLDDPSLDINPTHIFSDNRFNAVIGLDSLGTFKELVSRRISAENSRDLYQEFHSKYCDILARCDFVGGFDSVLGFDCQNLGKKHWKYMRSWPAVLEYIVSIINTLHMQLKQKHLSCDGFIHKDLLEAARKPLTRLFTAASAICAHEIRKPPELFCILNMYTSLADVIPTLRNVFHTESISRNAEVKETKILIQTYSSQTAVQDGGITARSGYLMRYIRLVVKHRSSLDTILRHGHSDDLLTVEGMNSTCRLVLGLIADLDTALEKQSKLLSSKELQCLFLMNNTHYVLQEIKQWDVRLIVGSRWIGKRQYCIKEYMRGYLTAAWGPVTLNLLTTKSISPSKRLRTNVLRTNLREKIMEFVTPVYHAHLESLKRSGRGTAADFKLGLKSKINELFEG</sequence>
<dbReference type="Pfam" id="PF03081">
    <property type="entry name" value="Exo70_C"/>
    <property type="match status" value="1"/>
</dbReference>
<dbReference type="GO" id="GO:0006887">
    <property type="term" value="P:exocytosis"/>
    <property type="evidence" value="ECO:0007669"/>
    <property type="project" value="UniProtKB-KW"/>
</dbReference>
<keyword evidence="6" id="KW-1185">Reference proteome</keyword>
<dbReference type="AlphaFoldDB" id="A0A8T0SWE6"/>
<evidence type="ECO:0000256" key="1">
    <source>
        <dbReference type="ARBA" id="ARBA00006756"/>
    </source>
</evidence>
<proteinExistence type="inferred from homology"/>
<keyword evidence="2 3" id="KW-0813">Transport</keyword>
<evidence type="ECO:0000313" key="6">
    <source>
        <dbReference type="Proteomes" id="UP000823388"/>
    </source>
</evidence>